<dbReference type="OrthoDB" id="7030833at2"/>
<name>A0A4R6U5Y4_9GAMM</name>
<comment type="caution">
    <text evidence="2">The sequence shown here is derived from an EMBL/GenBank/DDBJ whole genome shotgun (WGS) entry which is preliminary data.</text>
</comment>
<evidence type="ECO:0000313" key="2">
    <source>
        <dbReference type="EMBL" id="TDQ39925.1"/>
    </source>
</evidence>
<evidence type="ECO:0000313" key="3">
    <source>
        <dbReference type="Proteomes" id="UP000294575"/>
    </source>
</evidence>
<dbReference type="EMBL" id="SNYK01000001">
    <property type="protein sequence ID" value="TDQ39925.1"/>
    <property type="molecule type" value="Genomic_DNA"/>
</dbReference>
<dbReference type="Proteomes" id="UP000294575">
    <property type="component" value="Unassembled WGS sequence"/>
</dbReference>
<reference evidence="2 3" key="1">
    <citation type="submission" date="2019-03" db="EMBL/GenBank/DDBJ databases">
        <title>Genomic Encyclopedia of Type Strains, Phase IV (KMG-IV): sequencing the most valuable type-strain genomes for metagenomic binning, comparative biology and taxonomic classification.</title>
        <authorList>
            <person name="Goeker M."/>
        </authorList>
    </citation>
    <scope>NUCLEOTIDE SEQUENCE [LARGE SCALE GENOMIC DNA]</scope>
    <source>
        <strain evidence="2 3">DSM 28679</strain>
    </source>
</reference>
<sequence>MKPLSLFCPLVFSLLLAPALICAEPAGKQRVFNDDNYQPRGAHNSLPPPAESLYCRTSTAGKQTASKAFKVNWSWSSHAFSNQRKTRKPASKGVFHYRLVNNRIDTSSVCNNYPTGSLLYRDCRKAAKKHFNEQCSSRFAAACVAAGMTP</sequence>
<dbReference type="RefSeq" id="WP_101496520.1">
    <property type="nucleotide sequence ID" value="NZ_LNJZ01000006.1"/>
</dbReference>
<protein>
    <submittedName>
        <fullName evidence="2">Uncharacterized protein</fullName>
    </submittedName>
</protein>
<evidence type="ECO:0000256" key="1">
    <source>
        <dbReference type="SAM" id="SignalP"/>
    </source>
</evidence>
<keyword evidence="3" id="KW-1185">Reference proteome</keyword>
<feature type="chain" id="PRO_5020635265" evidence="1">
    <location>
        <begin position="24"/>
        <end position="150"/>
    </location>
</feature>
<dbReference type="AlphaFoldDB" id="A0A4R6U5Y4"/>
<feature type="signal peptide" evidence="1">
    <location>
        <begin position="1"/>
        <end position="23"/>
    </location>
</feature>
<proteinExistence type="predicted"/>
<accession>A0A4R6U5Y4</accession>
<organism evidence="2 3">
    <name type="scientific">Thiopseudomonas denitrificans</name>
    <dbReference type="NCBI Taxonomy" id="1501432"/>
    <lineage>
        <taxon>Bacteria</taxon>
        <taxon>Pseudomonadati</taxon>
        <taxon>Pseudomonadota</taxon>
        <taxon>Gammaproteobacteria</taxon>
        <taxon>Pseudomonadales</taxon>
        <taxon>Pseudomonadaceae</taxon>
        <taxon>Thiopseudomonas</taxon>
    </lineage>
</organism>
<keyword evidence="1" id="KW-0732">Signal</keyword>
<gene>
    <name evidence="2" type="ORF">DFQ45_10154</name>
</gene>